<dbReference type="CDD" id="cd04301">
    <property type="entry name" value="NAT_SF"/>
    <property type="match status" value="1"/>
</dbReference>
<dbReference type="InterPro" id="IPR000182">
    <property type="entry name" value="GNAT_dom"/>
</dbReference>
<feature type="domain" description="N-acetyltransferase" evidence="3">
    <location>
        <begin position="8"/>
        <end position="152"/>
    </location>
</feature>
<dbReference type="Proteomes" id="UP001652445">
    <property type="component" value="Unassembled WGS sequence"/>
</dbReference>
<comment type="caution">
    <text evidence="4">The sequence shown here is derived from an EMBL/GenBank/DDBJ whole genome shotgun (WGS) entry which is preliminary data.</text>
</comment>
<sequence length="296" mass="33680">MNDLKLIQDYKQLSEYRLSFNELAAQVFHIDFEQWYQRGCWDDTYTCYSYIDGNTVVANLSVSRLELVLNSQHYKAIQIGTVMTHPDYRSRGLSRKLLEFVLSEYEAKCDLMYLFANKSVLDFYPKFGFSPVHEASFTVPASNQEPKRSSLRKLDVNVAADWELIQTLAAERQPISQQCGVIGATGIFLWYCLNVFGEDIYLIEDTQTLVIAQYEDKELHLFDVISKEPVELTALLATVISSAISSVHFHFTPKFNDIEVAATPSLVEPDTTLFIRSNCAGMSLPNPLRFPLLAQA</sequence>
<gene>
    <name evidence="4" type="ORF">OB236_33585</name>
</gene>
<organism evidence="4 5">
    <name type="scientific">Paenibacillus baimaensis</name>
    <dbReference type="NCBI Taxonomy" id="2982185"/>
    <lineage>
        <taxon>Bacteria</taxon>
        <taxon>Bacillati</taxon>
        <taxon>Bacillota</taxon>
        <taxon>Bacilli</taxon>
        <taxon>Bacillales</taxon>
        <taxon>Paenibacillaceae</taxon>
        <taxon>Paenibacillus</taxon>
    </lineage>
</organism>
<proteinExistence type="predicted"/>
<dbReference type="SUPFAM" id="SSF55729">
    <property type="entry name" value="Acyl-CoA N-acyltransferases (Nat)"/>
    <property type="match status" value="1"/>
</dbReference>
<name>A0ABT2UQY3_9BACL</name>
<evidence type="ECO:0000313" key="4">
    <source>
        <dbReference type="EMBL" id="MCU6797073.1"/>
    </source>
</evidence>
<keyword evidence="1" id="KW-0808">Transferase</keyword>
<dbReference type="PANTHER" id="PTHR43420">
    <property type="entry name" value="ACETYLTRANSFERASE"/>
    <property type="match status" value="1"/>
</dbReference>
<reference evidence="4 5" key="1">
    <citation type="submission" date="2022-09" db="EMBL/GenBank/DDBJ databases">
        <authorList>
            <person name="Han X.L."/>
            <person name="Wang Q."/>
            <person name="Lu T."/>
        </authorList>
    </citation>
    <scope>NUCLEOTIDE SEQUENCE [LARGE SCALE GENOMIC DNA]</scope>
    <source>
        <strain evidence="4 5">WQ 127069</strain>
    </source>
</reference>
<accession>A0ABT2UQY3</accession>
<dbReference type="Pfam" id="PF13527">
    <property type="entry name" value="Acetyltransf_9"/>
    <property type="match status" value="1"/>
</dbReference>
<dbReference type="EMBL" id="JAOQIO010000113">
    <property type="protein sequence ID" value="MCU6797073.1"/>
    <property type="molecule type" value="Genomic_DNA"/>
</dbReference>
<dbReference type="Gene3D" id="3.40.630.30">
    <property type="match status" value="1"/>
</dbReference>
<keyword evidence="5" id="KW-1185">Reference proteome</keyword>
<dbReference type="InterPro" id="IPR016181">
    <property type="entry name" value="Acyl_CoA_acyltransferase"/>
</dbReference>
<evidence type="ECO:0000313" key="5">
    <source>
        <dbReference type="Proteomes" id="UP001652445"/>
    </source>
</evidence>
<evidence type="ECO:0000256" key="2">
    <source>
        <dbReference type="ARBA" id="ARBA00023315"/>
    </source>
</evidence>
<dbReference type="InterPro" id="IPR050680">
    <property type="entry name" value="YpeA/RimI_acetyltransf"/>
</dbReference>
<evidence type="ECO:0000256" key="1">
    <source>
        <dbReference type="ARBA" id="ARBA00022679"/>
    </source>
</evidence>
<dbReference type="PROSITE" id="PS51186">
    <property type="entry name" value="GNAT"/>
    <property type="match status" value="1"/>
</dbReference>
<dbReference type="PANTHER" id="PTHR43420:SF31">
    <property type="entry name" value="ACETYLTRANSFERASE"/>
    <property type="match status" value="1"/>
</dbReference>
<evidence type="ECO:0000259" key="3">
    <source>
        <dbReference type="PROSITE" id="PS51186"/>
    </source>
</evidence>
<dbReference type="RefSeq" id="WP_262687897.1">
    <property type="nucleotide sequence ID" value="NZ_JAOQIO010000113.1"/>
</dbReference>
<protein>
    <submittedName>
        <fullName evidence="4">GNAT family N-acetyltransferase</fullName>
    </submittedName>
</protein>
<keyword evidence="2" id="KW-0012">Acyltransferase</keyword>